<gene>
    <name evidence="2" type="ORF">ACGRH2_15180</name>
</gene>
<keyword evidence="1" id="KW-0175">Coiled coil</keyword>
<evidence type="ECO:0000313" key="3">
    <source>
        <dbReference type="Proteomes" id="UP001607125"/>
    </source>
</evidence>
<comment type="caution">
    <text evidence="2">The sequence shown here is derived from an EMBL/GenBank/DDBJ whole genome shotgun (WGS) entry which is preliminary data.</text>
</comment>
<accession>A0ABW7IJF0</accession>
<evidence type="ECO:0008006" key="4">
    <source>
        <dbReference type="Google" id="ProtNLM"/>
    </source>
</evidence>
<keyword evidence="3" id="KW-1185">Reference proteome</keyword>
<evidence type="ECO:0000313" key="2">
    <source>
        <dbReference type="EMBL" id="MFH0261749.1"/>
    </source>
</evidence>
<sequence>MNTNVSARSYNAIIESTLSQAIQLGLQSRKSREAGRREIAGFSMLQGPTGGGKSSALYRQGKDDGLPPALEQLKTLKHQAIFVTHRWNILHDVYENVIDSKDSSGEPLTASVIYAQDENIISALVRKPLPHELHVTMYDLPDPLETLRVLDSKKLLLHTKWNYSKLHRTARRIIQGAGQLNNRNIHGSTPLGSYFRSMQREIQRSCGHFEFMLLKNMQALEGELKKAKEKFGKDAKLTELANKKLRDFRANEWIRRIFPGIAWRDEKQHLLIMTTQKLFSSFYDGKQKVRMSSNELKGHVIFVDEFDYQSDVLQLQLAQSQLVHEPPECLGQLLDGGRRLLKRMLFDDTGRVPEIRERLTQLLDDLEEELEENHIDLKEDRALVVPAEDYKSGKGFKSQYLFRADHMVTSKLLSMRQASHGFEIRERQYGEKVAERTIDIDKFLRLMEKYIRQFSLVLSDFSSSESEERDLLKELSSLLFDPVNDYRPSHYSSALPSLSLFALPQAGLPELDELRKSNILPNTHANLFGLTNWQLRQNGHGNALDALRIQIRRAFLPTTPEGLMVSMASRNLVFGLSATSYIERALGHFDVRWINSALRYIAEARNPEVTESYLGSEFNDRPKEWFKRPIPYVQSDMDIERQNKMITYLSNKKAELRQTDLQVTVTDFDEELSEQEQYDLLSHLSPEFFQDSDNDISDFTKKFRQETLCNLINVVLLAAKRSIHRGQLAYVNSAKYFRKWLTGKEAENSRGSLNWLCQSQVVSEAIGINTLFNSFNDVFVPIQVNKQEIIICLLNAECQKRTGFSEAYQAAFDTGYPVLIVTQTASATNGINLDFKLADGKAMDLSCVYLLESRHFYFSNYDTSDENLDEMAHAGNQMRNLDKLRRYSEISRSEHRMFISAIMDGQGNQITQLNNRYKKSSDYIKNTAADEQQRIGRLERVWDHIGKVEICLSHKLAHDLVQFTALPAYTNHKQILSDLNQKLLDRLVAMEEESSGDVFSAMFTPTQTGEQAVQIIDETLIPAIRKSRQDPAKVDEIAKLWEQLGRAVLQLDYAWNPNRLVYGINQPLKEWACIEKPTHSSDFSEIWYDPATWQFFEEFKNGRIMYRPDRLYKYIQSHSAIVDWFNKKGYRTSMYPIANELEETYLLHPQVTQRLLQGRLGEEAVRALLHAQGVFTHTTLNSPRVLERYDFTVSNSDYRVDAKFWGDQSLNKADEQYQEWLQGGAESDKAPLGLVTTLEDIRLEEGEQVKLAILNFVSTERNAKLIGFNKRLKPVPVQEADIIVLNGCLHRDKNETVTTGFTQFVNLVFEQQYREED</sequence>
<dbReference type="RefSeq" id="WP_394629462.1">
    <property type="nucleotide sequence ID" value="NZ_JBIHSF010000008.1"/>
</dbReference>
<reference evidence="2 3" key="1">
    <citation type="submission" date="2024-10" db="EMBL/GenBank/DDBJ databases">
        <authorList>
            <person name="Yibar A."/>
            <person name="Saticioglu I.B."/>
            <person name="Duman M."/>
            <person name="Ajmi N."/>
            <person name="Gurler F."/>
            <person name="Ay H."/>
            <person name="Onuk E."/>
            <person name="Guler S."/>
            <person name="Romalde J.L."/>
        </authorList>
    </citation>
    <scope>NUCLEOTIDE SEQUENCE [LARGE SCALE GENOMIC DNA]</scope>
    <source>
        <strain evidence="2 3">1-TCBS-B</strain>
    </source>
</reference>
<dbReference type="EMBL" id="JBIHSF010000008">
    <property type="protein sequence ID" value="MFH0261749.1"/>
    <property type="molecule type" value="Genomic_DNA"/>
</dbReference>
<evidence type="ECO:0000256" key="1">
    <source>
        <dbReference type="SAM" id="Coils"/>
    </source>
</evidence>
<name>A0ABW7IJF0_9VIBR</name>
<organism evidence="2 3">
    <name type="scientific">Vibrio barjaei</name>
    <dbReference type="NCBI Taxonomy" id="1676683"/>
    <lineage>
        <taxon>Bacteria</taxon>
        <taxon>Pseudomonadati</taxon>
        <taxon>Pseudomonadota</taxon>
        <taxon>Gammaproteobacteria</taxon>
        <taxon>Vibrionales</taxon>
        <taxon>Vibrionaceae</taxon>
        <taxon>Vibrio</taxon>
    </lineage>
</organism>
<dbReference type="Proteomes" id="UP001607125">
    <property type="component" value="Unassembled WGS sequence"/>
</dbReference>
<proteinExistence type="predicted"/>
<feature type="coiled-coil region" evidence="1">
    <location>
        <begin position="352"/>
        <end position="383"/>
    </location>
</feature>
<protein>
    <recommendedName>
        <fullName evidence="4">ATP-binding protein</fullName>
    </recommendedName>
</protein>